<accession>A0A9Q0GUB1</accession>
<reference evidence="2" key="1">
    <citation type="journal article" date="2023" name="Plant J.">
        <title>The genome of the king protea, Protea cynaroides.</title>
        <authorList>
            <person name="Chang J."/>
            <person name="Duong T.A."/>
            <person name="Schoeman C."/>
            <person name="Ma X."/>
            <person name="Roodt D."/>
            <person name="Barker N."/>
            <person name="Li Z."/>
            <person name="Van de Peer Y."/>
            <person name="Mizrachi E."/>
        </authorList>
    </citation>
    <scope>NUCLEOTIDE SEQUENCE</scope>
    <source>
        <tissue evidence="2">Young leaves</tissue>
    </source>
</reference>
<feature type="compositionally biased region" description="Basic and acidic residues" evidence="1">
    <location>
        <begin position="48"/>
        <end position="69"/>
    </location>
</feature>
<name>A0A9Q0GUB1_9MAGN</name>
<evidence type="ECO:0000313" key="3">
    <source>
        <dbReference type="Proteomes" id="UP001141806"/>
    </source>
</evidence>
<keyword evidence="3" id="KW-1185">Reference proteome</keyword>
<feature type="compositionally biased region" description="Acidic residues" evidence="1">
    <location>
        <begin position="29"/>
        <end position="38"/>
    </location>
</feature>
<gene>
    <name evidence="2" type="ORF">NE237_030740</name>
</gene>
<feature type="region of interest" description="Disordered" evidence="1">
    <location>
        <begin position="1"/>
        <end position="100"/>
    </location>
</feature>
<comment type="caution">
    <text evidence="2">The sequence shown here is derived from an EMBL/GenBank/DDBJ whole genome shotgun (WGS) entry which is preliminary data.</text>
</comment>
<dbReference type="Proteomes" id="UP001141806">
    <property type="component" value="Unassembled WGS sequence"/>
</dbReference>
<evidence type="ECO:0000313" key="2">
    <source>
        <dbReference type="EMBL" id="KAJ4953908.1"/>
    </source>
</evidence>
<evidence type="ECO:0000256" key="1">
    <source>
        <dbReference type="SAM" id="MobiDB-lite"/>
    </source>
</evidence>
<protein>
    <submittedName>
        <fullName evidence="2">Uncharacterized protein</fullName>
    </submittedName>
</protein>
<dbReference type="AlphaFoldDB" id="A0A9Q0GUB1"/>
<dbReference type="EMBL" id="JAMYWD010000012">
    <property type="protein sequence ID" value="KAJ4953908.1"/>
    <property type="molecule type" value="Genomic_DNA"/>
</dbReference>
<proteinExistence type="predicted"/>
<organism evidence="2 3">
    <name type="scientific">Protea cynaroides</name>
    <dbReference type="NCBI Taxonomy" id="273540"/>
    <lineage>
        <taxon>Eukaryota</taxon>
        <taxon>Viridiplantae</taxon>
        <taxon>Streptophyta</taxon>
        <taxon>Embryophyta</taxon>
        <taxon>Tracheophyta</taxon>
        <taxon>Spermatophyta</taxon>
        <taxon>Magnoliopsida</taxon>
        <taxon>Proteales</taxon>
        <taxon>Proteaceae</taxon>
        <taxon>Protea</taxon>
    </lineage>
</organism>
<sequence>MAKSAYLSEPIKCSKDPDMEAAEYLVQLSEEENNEENDSSISNSNYDSKSKNKNKNENEEEEKDHRQDDSSSSSSNKEEIFVRETAVSQQKKRRLTHDGTRVTRATLQLSSLSLTHDGSDGSSFQLPHDQGSICSMYYATFGIETPPPLAL</sequence>